<dbReference type="EMBL" id="RBVX01000003">
    <property type="protein sequence ID" value="RSL34449.1"/>
    <property type="molecule type" value="Genomic_DNA"/>
</dbReference>
<protein>
    <submittedName>
        <fullName evidence="2">Uncharacterized protein</fullName>
    </submittedName>
</protein>
<keyword evidence="3" id="KW-1185">Reference proteome</keyword>
<sequence length="70" mass="7972">MTNKNGLNGVLFFILLITFLAGGWVANDYVEHKRVEKFYSTKDSLSLTNTPIEKDSFEPREYVKIKSLSG</sequence>
<name>A0A3R9QN07_9BACI</name>
<dbReference type="RefSeq" id="WP_125554682.1">
    <property type="nucleotide sequence ID" value="NZ_RBVX01000003.1"/>
</dbReference>
<proteinExistence type="predicted"/>
<evidence type="ECO:0000256" key="1">
    <source>
        <dbReference type="SAM" id="Phobius"/>
    </source>
</evidence>
<comment type="caution">
    <text evidence="2">The sequence shown here is derived from an EMBL/GenBank/DDBJ whole genome shotgun (WGS) entry which is preliminary data.</text>
</comment>
<keyword evidence="1" id="KW-0472">Membrane</keyword>
<evidence type="ECO:0000313" key="2">
    <source>
        <dbReference type="EMBL" id="RSL34449.1"/>
    </source>
</evidence>
<dbReference type="OrthoDB" id="2950416at2"/>
<organism evidence="2 3">
    <name type="scientific">Salibacterium salarium</name>
    <dbReference type="NCBI Taxonomy" id="284579"/>
    <lineage>
        <taxon>Bacteria</taxon>
        <taxon>Bacillati</taxon>
        <taxon>Bacillota</taxon>
        <taxon>Bacilli</taxon>
        <taxon>Bacillales</taxon>
        <taxon>Bacillaceae</taxon>
    </lineage>
</organism>
<reference evidence="2 3" key="1">
    <citation type="submission" date="2018-10" db="EMBL/GenBank/DDBJ databases">
        <title>Draft genome sequence of Bacillus salarius IM0101, isolated from a hypersaline soil in Inner Mongolia, China.</title>
        <authorList>
            <person name="Yamprayoonswat W."/>
            <person name="Boonvisut S."/>
            <person name="Jumpathong W."/>
            <person name="Sittihan S."/>
            <person name="Ruangsuj P."/>
            <person name="Wanthongcharoen S."/>
            <person name="Thongpramul N."/>
            <person name="Pimmason S."/>
            <person name="Yu B."/>
            <person name="Yasawong M."/>
        </authorList>
    </citation>
    <scope>NUCLEOTIDE SEQUENCE [LARGE SCALE GENOMIC DNA]</scope>
    <source>
        <strain evidence="2 3">IM0101</strain>
    </source>
</reference>
<gene>
    <name evidence="2" type="ORF">D7Z54_04650</name>
</gene>
<keyword evidence="1" id="KW-1133">Transmembrane helix</keyword>
<keyword evidence="1" id="KW-0812">Transmembrane</keyword>
<dbReference type="AlphaFoldDB" id="A0A3R9QN07"/>
<feature type="transmembrane region" description="Helical" evidence="1">
    <location>
        <begin position="6"/>
        <end position="26"/>
    </location>
</feature>
<dbReference type="Proteomes" id="UP000275076">
    <property type="component" value="Unassembled WGS sequence"/>
</dbReference>
<evidence type="ECO:0000313" key="3">
    <source>
        <dbReference type="Proteomes" id="UP000275076"/>
    </source>
</evidence>
<accession>A0A3R9QN07</accession>